<keyword evidence="3" id="KW-1185">Reference proteome</keyword>
<dbReference type="AlphaFoldDB" id="A0A9X2JQ92"/>
<feature type="compositionally biased region" description="Polar residues" evidence="1">
    <location>
        <begin position="28"/>
        <end position="45"/>
    </location>
</feature>
<feature type="region of interest" description="Disordered" evidence="1">
    <location>
        <begin position="1"/>
        <end position="45"/>
    </location>
</feature>
<dbReference type="RefSeq" id="WP_253616984.1">
    <property type="nucleotide sequence ID" value="NZ_JAMZDE010000001.1"/>
</dbReference>
<gene>
    <name evidence="2" type="ORF">NJR55_00845</name>
</gene>
<organism evidence="2 3">
    <name type="scientific">Idiomarina rhizosphaerae</name>
    <dbReference type="NCBI Taxonomy" id="2961572"/>
    <lineage>
        <taxon>Bacteria</taxon>
        <taxon>Pseudomonadati</taxon>
        <taxon>Pseudomonadota</taxon>
        <taxon>Gammaproteobacteria</taxon>
        <taxon>Alteromonadales</taxon>
        <taxon>Idiomarinaceae</taxon>
        <taxon>Idiomarina</taxon>
    </lineage>
</organism>
<dbReference type="Proteomes" id="UP001139474">
    <property type="component" value="Unassembled WGS sequence"/>
</dbReference>
<dbReference type="EMBL" id="JAMZDE010000001">
    <property type="protein sequence ID" value="MCP1338127.1"/>
    <property type="molecule type" value="Genomic_DNA"/>
</dbReference>
<name>A0A9X2JQ92_9GAMM</name>
<evidence type="ECO:0000313" key="3">
    <source>
        <dbReference type="Proteomes" id="UP001139474"/>
    </source>
</evidence>
<sequence length="142" mass="15734">MQIDTVNQPTAVLTRKPDGTEKNVGPDSVSSTKNNTAPTKPNFANMTQSDLFNWANEKAKAGELSPKEMWSFSYLAMDIPVGKELSAEDLRPDDAKLINFFDKVQDGIRGAISNDDSETKQRLESVLSIMKREQQGQINLSV</sequence>
<evidence type="ECO:0000256" key="1">
    <source>
        <dbReference type="SAM" id="MobiDB-lite"/>
    </source>
</evidence>
<reference evidence="2" key="1">
    <citation type="submission" date="2022-06" db="EMBL/GenBank/DDBJ databases">
        <title>Idiomarina rhizosphaerae M1R2S28.</title>
        <authorList>
            <person name="Sun J.-Q."/>
            <person name="Li L.-F."/>
        </authorList>
    </citation>
    <scope>NUCLEOTIDE SEQUENCE</scope>
    <source>
        <strain evidence="2">M1R2S28</strain>
    </source>
</reference>
<comment type="caution">
    <text evidence="2">The sequence shown here is derived from an EMBL/GenBank/DDBJ whole genome shotgun (WGS) entry which is preliminary data.</text>
</comment>
<protein>
    <submittedName>
        <fullName evidence="2">Uncharacterized protein</fullName>
    </submittedName>
</protein>
<proteinExistence type="predicted"/>
<evidence type="ECO:0000313" key="2">
    <source>
        <dbReference type="EMBL" id="MCP1338127.1"/>
    </source>
</evidence>
<accession>A0A9X2JQ92</accession>
<feature type="compositionally biased region" description="Polar residues" evidence="1">
    <location>
        <begin position="1"/>
        <end position="11"/>
    </location>
</feature>